<reference evidence="2 3" key="1">
    <citation type="submission" date="2014-02" db="EMBL/GenBank/DDBJ databases">
        <title>The genome sequence of Colletotrichum salicis CBS 607.94.</title>
        <authorList>
            <person name="Baroncelli R."/>
            <person name="Thon M.R."/>
        </authorList>
    </citation>
    <scope>NUCLEOTIDE SEQUENCE [LARGE SCALE GENOMIC DNA]</scope>
    <source>
        <strain evidence="2 3">CBS 607.94</strain>
    </source>
</reference>
<sequence>MITDRRKPGYATTRGQKLRCSTHMVIANGKLVIHHKNPPRPDRSTLVPWEPKIPVPYLDVQTHWVRSQQFGNAFPKVTQSQGLISQYNAFDILVPPYGQVPLEAFSDPEQSWKILEALNSNRALLSAQILNIENRLSVEDMPGKELEPLNAVLIDNHSKRLVQNPTSTYLLVGILGIVSIAYIFMLLSSALRRFTKWWRGLLDMDVKGLAPDEFSSIAMMAALLDASNFSMHIPQDSHRLSKENLYDRLLSKRFRMGWFRRESDRTMHFTLGVMDDDDFKFVGSMKDVDKMWVTKR</sequence>
<evidence type="ECO:0000313" key="2">
    <source>
        <dbReference type="EMBL" id="KXH69185.1"/>
    </source>
</evidence>
<dbReference type="OrthoDB" id="5332281at2759"/>
<feature type="transmembrane region" description="Helical" evidence="1">
    <location>
        <begin position="169"/>
        <end position="191"/>
    </location>
</feature>
<evidence type="ECO:0000256" key="1">
    <source>
        <dbReference type="SAM" id="Phobius"/>
    </source>
</evidence>
<keyword evidence="3" id="KW-1185">Reference proteome</keyword>
<accession>A0A135V9B9</accession>
<dbReference type="EMBL" id="JFFI01000149">
    <property type="protein sequence ID" value="KXH69185.1"/>
    <property type="molecule type" value="Genomic_DNA"/>
</dbReference>
<dbReference type="Proteomes" id="UP000070121">
    <property type="component" value="Unassembled WGS sequence"/>
</dbReference>
<comment type="caution">
    <text evidence="2">The sequence shown here is derived from an EMBL/GenBank/DDBJ whole genome shotgun (WGS) entry which is preliminary data.</text>
</comment>
<keyword evidence="1" id="KW-0472">Membrane</keyword>
<gene>
    <name evidence="2" type="ORF">CSAL01_06011</name>
</gene>
<keyword evidence="1" id="KW-0812">Transmembrane</keyword>
<protein>
    <submittedName>
        <fullName evidence="2">Uncharacterized protein</fullName>
    </submittedName>
</protein>
<name>A0A135V9B9_9PEZI</name>
<keyword evidence="1" id="KW-1133">Transmembrane helix</keyword>
<organism evidence="2 3">
    <name type="scientific">Colletotrichum salicis</name>
    <dbReference type="NCBI Taxonomy" id="1209931"/>
    <lineage>
        <taxon>Eukaryota</taxon>
        <taxon>Fungi</taxon>
        <taxon>Dikarya</taxon>
        <taxon>Ascomycota</taxon>
        <taxon>Pezizomycotina</taxon>
        <taxon>Sordariomycetes</taxon>
        <taxon>Hypocreomycetidae</taxon>
        <taxon>Glomerellales</taxon>
        <taxon>Glomerellaceae</taxon>
        <taxon>Colletotrichum</taxon>
        <taxon>Colletotrichum acutatum species complex</taxon>
    </lineage>
</organism>
<proteinExistence type="predicted"/>
<dbReference type="AlphaFoldDB" id="A0A135V9B9"/>
<evidence type="ECO:0000313" key="3">
    <source>
        <dbReference type="Proteomes" id="UP000070121"/>
    </source>
</evidence>